<comment type="caution">
    <text evidence="8">The sequence shown here is derived from an EMBL/GenBank/DDBJ whole genome shotgun (WGS) entry which is preliminary data.</text>
</comment>
<sequence>MVPITATTDDLELDALIVGSGFGGVYQLKRLRDRGFNVKLVEAGSDFGGVWCVIKQVSLATPLLTMLAYPGCRVDIPVPLYEFSDPELWTDWTWQQKFPGSTELRSYFEYVAKKWDLRKDTIFNSMVSSATWHETSARWHIRTSNGDVFKTQFFLPNTGFAAKRHIPDWKGIDTFKATFIHPSYWSKEEPDLKGKKIAVIGTGSTGIQLAQALAPLASEFYLFQRTPNMCNPMGQEDCTGGKDPTNDRYALYAGRKDSYGGVDFNFLPKATFEDNEEERKQTYESLWAEGDFHYWLAGYHDTLFSDLANTEAYNFWKAKEKFAPEIKPHAFGCKRVSLENGFYELFDKPNVHLIDVKDDPIEEITSTGIKTAKESFDLDFVVCATGYDAITGGIIDMNISGEKGVKLNEKWRDGVKTYLGLSVSSFPNM</sequence>
<protein>
    <recommendedName>
        <fullName evidence="10">FAD/NAD(P)-binding domain-containing protein</fullName>
    </recommendedName>
</protein>
<dbReference type="AlphaFoldDB" id="A0AAJ0GHF8"/>
<evidence type="ECO:0000256" key="7">
    <source>
        <dbReference type="ARBA" id="ARBA00023033"/>
    </source>
</evidence>
<dbReference type="Pfam" id="PF00743">
    <property type="entry name" value="FMO-like"/>
    <property type="match status" value="1"/>
</dbReference>
<dbReference type="GO" id="GO:0004499">
    <property type="term" value="F:N,N-dimethylaniline monooxygenase activity"/>
    <property type="evidence" value="ECO:0007669"/>
    <property type="project" value="InterPro"/>
</dbReference>
<dbReference type="PANTHER" id="PTHR43098:SF3">
    <property type="entry name" value="L-ORNITHINE N(5)-MONOOXYGENASE-RELATED"/>
    <property type="match status" value="1"/>
</dbReference>
<dbReference type="GO" id="GO:0050661">
    <property type="term" value="F:NADP binding"/>
    <property type="evidence" value="ECO:0007669"/>
    <property type="project" value="InterPro"/>
</dbReference>
<evidence type="ECO:0000313" key="8">
    <source>
        <dbReference type="EMBL" id="KAK3057637.1"/>
    </source>
</evidence>
<dbReference type="SUPFAM" id="SSF51905">
    <property type="entry name" value="FAD/NAD(P)-binding domain"/>
    <property type="match status" value="2"/>
</dbReference>
<keyword evidence="4" id="KW-0274">FAD</keyword>
<dbReference type="PANTHER" id="PTHR43098">
    <property type="entry name" value="L-ORNITHINE N(5)-MONOOXYGENASE-RELATED"/>
    <property type="match status" value="1"/>
</dbReference>
<dbReference type="Gene3D" id="3.50.50.60">
    <property type="entry name" value="FAD/NAD(P)-binding domain"/>
    <property type="match status" value="3"/>
</dbReference>
<dbReference type="InterPro" id="IPR050775">
    <property type="entry name" value="FAD-binding_Monooxygenases"/>
</dbReference>
<dbReference type="PRINTS" id="PR00411">
    <property type="entry name" value="PNDRDTASEI"/>
</dbReference>
<evidence type="ECO:0000256" key="2">
    <source>
        <dbReference type="ARBA" id="ARBA00010139"/>
    </source>
</evidence>
<evidence type="ECO:0000256" key="1">
    <source>
        <dbReference type="ARBA" id="ARBA00001974"/>
    </source>
</evidence>
<dbReference type="Proteomes" id="UP001271007">
    <property type="component" value="Unassembled WGS sequence"/>
</dbReference>
<evidence type="ECO:0000256" key="3">
    <source>
        <dbReference type="ARBA" id="ARBA00022630"/>
    </source>
</evidence>
<organism evidence="8 9">
    <name type="scientific">Extremus antarcticus</name>
    <dbReference type="NCBI Taxonomy" id="702011"/>
    <lineage>
        <taxon>Eukaryota</taxon>
        <taxon>Fungi</taxon>
        <taxon>Dikarya</taxon>
        <taxon>Ascomycota</taxon>
        <taxon>Pezizomycotina</taxon>
        <taxon>Dothideomycetes</taxon>
        <taxon>Dothideomycetidae</taxon>
        <taxon>Mycosphaerellales</taxon>
        <taxon>Extremaceae</taxon>
        <taxon>Extremus</taxon>
    </lineage>
</organism>
<dbReference type="InterPro" id="IPR036188">
    <property type="entry name" value="FAD/NAD-bd_sf"/>
</dbReference>
<gene>
    <name evidence="8" type="ORF">LTR09_001821</name>
</gene>
<proteinExistence type="inferred from homology"/>
<accession>A0AAJ0GHF8</accession>
<comment type="similarity">
    <text evidence="2">Belongs to the FAD-binding monooxygenase family.</text>
</comment>
<evidence type="ECO:0000256" key="4">
    <source>
        <dbReference type="ARBA" id="ARBA00022827"/>
    </source>
</evidence>
<comment type="cofactor">
    <cofactor evidence="1">
        <name>FAD</name>
        <dbReference type="ChEBI" id="CHEBI:57692"/>
    </cofactor>
</comment>
<keyword evidence="6" id="KW-0560">Oxidoreductase</keyword>
<evidence type="ECO:0000313" key="9">
    <source>
        <dbReference type="Proteomes" id="UP001271007"/>
    </source>
</evidence>
<evidence type="ECO:0008006" key="10">
    <source>
        <dbReference type="Google" id="ProtNLM"/>
    </source>
</evidence>
<keyword evidence="5" id="KW-0521">NADP</keyword>
<evidence type="ECO:0000256" key="6">
    <source>
        <dbReference type="ARBA" id="ARBA00023002"/>
    </source>
</evidence>
<name>A0AAJ0GHF8_9PEZI</name>
<keyword evidence="7" id="KW-0503">Monooxygenase</keyword>
<dbReference type="EMBL" id="JAWDJX010000003">
    <property type="protein sequence ID" value="KAK3057637.1"/>
    <property type="molecule type" value="Genomic_DNA"/>
</dbReference>
<reference evidence="8" key="1">
    <citation type="submission" date="2023-04" db="EMBL/GenBank/DDBJ databases">
        <title>Black Yeasts Isolated from many extreme environments.</title>
        <authorList>
            <person name="Coleine C."/>
            <person name="Stajich J.E."/>
            <person name="Selbmann L."/>
        </authorList>
    </citation>
    <scope>NUCLEOTIDE SEQUENCE</scope>
    <source>
        <strain evidence="8">CCFEE 5312</strain>
    </source>
</reference>
<keyword evidence="9" id="KW-1185">Reference proteome</keyword>
<dbReference type="GO" id="GO:0050660">
    <property type="term" value="F:flavin adenine dinucleotide binding"/>
    <property type="evidence" value="ECO:0007669"/>
    <property type="project" value="InterPro"/>
</dbReference>
<keyword evidence="3" id="KW-0285">Flavoprotein</keyword>
<evidence type="ECO:0000256" key="5">
    <source>
        <dbReference type="ARBA" id="ARBA00022857"/>
    </source>
</evidence>
<dbReference type="InterPro" id="IPR020946">
    <property type="entry name" value="Flavin_mOase-like"/>
</dbReference>